<accession>M4RTS3</accession>
<dbReference type="HOGENOM" id="CLU_3046244_0_0_6"/>
<organism evidence="1 2">
    <name type="scientific">Paraglaciecola psychrophila 170</name>
    <dbReference type="NCBI Taxonomy" id="1129794"/>
    <lineage>
        <taxon>Bacteria</taxon>
        <taxon>Pseudomonadati</taxon>
        <taxon>Pseudomonadota</taxon>
        <taxon>Gammaproteobacteria</taxon>
        <taxon>Alteromonadales</taxon>
        <taxon>Alteromonadaceae</taxon>
        <taxon>Paraglaciecola</taxon>
    </lineage>
</organism>
<evidence type="ECO:0000313" key="1">
    <source>
        <dbReference type="EMBL" id="AGH47095.1"/>
    </source>
</evidence>
<dbReference type="AlphaFoldDB" id="M4RTS3"/>
<gene>
    <name evidence="1" type="ORF">C427_4996</name>
</gene>
<name>M4RTS3_9ALTE</name>
<dbReference type="eggNOG" id="COG2801">
    <property type="taxonomic scope" value="Bacteria"/>
</dbReference>
<dbReference type="EMBL" id="CP003837">
    <property type="protein sequence ID" value="AGH47095.1"/>
    <property type="molecule type" value="Genomic_DNA"/>
</dbReference>
<protein>
    <submittedName>
        <fullName evidence="1">Integrase catalytic subunit</fullName>
    </submittedName>
</protein>
<keyword evidence="2" id="KW-1185">Reference proteome</keyword>
<evidence type="ECO:0000313" key="2">
    <source>
        <dbReference type="Proteomes" id="UP000011864"/>
    </source>
</evidence>
<dbReference type="KEGG" id="gps:C427_4996"/>
<dbReference type="STRING" id="1129794.C427_4996"/>
<dbReference type="PATRIC" id="fig|1129794.4.peg.4983"/>
<sequence length="49" mass="5819">MNEADVWVKYRKKYKVTTDSNHNKPLFDNLVKRQFDVDSPDQVYVGDIT</sequence>
<dbReference type="Proteomes" id="UP000011864">
    <property type="component" value="Chromosome"/>
</dbReference>
<reference evidence="1 2" key="1">
    <citation type="journal article" date="2013" name="Genome Announc.">
        <title>Complete Genome Sequence of Glaciecola psychrophila Strain 170T.</title>
        <authorList>
            <person name="Yin J."/>
            <person name="Chen J."/>
            <person name="Liu G."/>
            <person name="Yu Y."/>
            <person name="Song L."/>
            <person name="Wang X."/>
            <person name="Qu X."/>
        </authorList>
    </citation>
    <scope>NUCLEOTIDE SEQUENCE [LARGE SCALE GENOMIC DNA]</scope>
    <source>
        <strain evidence="1 2">170</strain>
    </source>
</reference>
<proteinExistence type="predicted"/>